<gene>
    <name evidence="2" type="ORF">METZ01_LOCUS105653</name>
</gene>
<proteinExistence type="predicted"/>
<protein>
    <recommendedName>
        <fullName evidence="3">Cytoplasmic protein</fullName>
    </recommendedName>
</protein>
<organism evidence="2">
    <name type="scientific">marine metagenome</name>
    <dbReference type="NCBI Taxonomy" id="408172"/>
    <lineage>
        <taxon>unclassified sequences</taxon>
        <taxon>metagenomes</taxon>
        <taxon>ecological metagenomes</taxon>
    </lineage>
</organism>
<evidence type="ECO:0008006" key="3">
    <source>
        <dbReference type="Google" id="ProtNLM"/>
    </source>
</evidence>
<evidence type="ECO:0000313" key="2">
    <source>
        <dbReference type="EMBL" id="SVA52799.1"/>
    </source>
</evidence>
<evidence type="ECO:0000256" key="1">
    <source>
        <dbReference type="SAM" id="MobiDB-lite"/>
    </source>
</evidence>
<name>A0A381WK07_9ZZZZ</name>
<dbReference type="InterPro" id="IPR010421">
    <property type="entry name" value="TrcR"/>
</dbReference>
<sequence length="210" mass="23909">MNLPLMPKATAIWLVENTSLSFKQIANFCGMHELEIKGIADGEVGAGIKGLNPITNKQLTKEERERCSNDTEADLQIIVNEVSTKTEQSKKKKKYTPLSKRQDRPDAVYWLIRNHPELKDSQVARLVGSTKSTIDAIRNRTHWNMTNIRPQDPIGLGLCRQIELDEAIAKAERSLKRAEKKKEKEEKERLAQTNENNLEKEESSSVTIEE</sequence>
<feature type="compositionally biased region" description="Basic and acidic residues" evidence="1">
    <location>
        <begin position="174"/>
        <end position="190"/>
    </location>
</feature>
<dbReference type="EMBL" id="UINC01012038">
    <property type="protein sequence ID" value="SVA52799.1"/>
    <property type="molecule type" value="Genomic_DNA"/>
</dbReference>
<accession>A0A381WK07</accession>
<feature type="region of interest" description="Disordered" evidence="1">
    <location>
        <begin position="174"/>
        <end position="210"/>
    </location>
</feature>
<dbReference type="Pfam" id="PF06242">
    <property type="entry name" value="TrcR"/>
    <property type="match status" value="1"/>
</dbReference>
<reference evidence="2" key="1">
    <citation type="submission" date="2018-05" db="EMBL/GenBank/DDBJ databases">
        <authorList>
            <person name="Lanie J.A."/>
            <person name="Ng W.-L."/>
            <person name="Kazmierczak K.M."/>
            <person name="Andrzejewski T.M."/>
            <person name="Davidsen T.M."/>
            <person name="Wayne K.J."/>
            <person name="Tettelin H."/>
            <person name="Glass J.I."/>
            <person name="Rusch D."/>
            <person name="Podicherti R."/>
            <person name="Tsui H.-C.T."/>
            <person name="Winkler M.E."/>
        </authorList>
    </citation>
    <scope>NUCLEOTIDE SEQUENCE</scope>
</reference>
<dbReference type="AlphaFoldDB" id="A0A381WK07"/>